<proteinExistence type="predicted"/>
<name>A0A6G1CHF5_9ORYZ</name>
<dbReference type="AlphaFoldDB" id="A0A6G1CHF5"/>
<reference evidence="1 2" key="1">
    <citation type="submission" date="2019-11" db="EMBL/GenBank/DDBJ databases">
        <title>Whole genome sequence of Oryza granulata.</title>
        <authorList>
            <person name="Li W."/>
        </authorList>
    </citation>
    <scope>NUCLEOTIDE SEQUENCE [LARGE SCALE GENOMIC DNA]</scope>
    <source>
        <strain evidence="2">cv. Menghai</strain>
        <tissue evidence="1">Leaf</tissue>
    </source>
</reference>
<dbReference type="Proteomes" id="UP000479710">
    <property type="component" value="Unassembled WGS sequence"/>
</dbReference>
<organism evidence="1 2">
    <name type="scientific">Oryza meyeriana var. granulata</name>
    <dbReference type="NCBI Taxonomy" id="110450"/>
    <lineage>
        <taxon>Eukaryota</taxon>
        <taxon>Viridiplantae</taxon>
        <taxon>Streptophyta</taxon>
        <taxon>Embryophyta</taxon>
        <taxon>Tracheophyta</taxon>
        <taxon>Spermatophyta</taxon>
        <taxon>Magnoliopsida</taxon>
        <taxon>Liliopsida</taxon>
        <taxon>Poales</taxon>
        <taxon>Poaceae</taxon>
        <taxon>BOP clade</taxon>
        <taxon>Oryzoideae</taxon>
        <taxon>Oryzeae</taxon>
        <taxon>Oryzinae</taxon>
        <taxon>Oryza</taxon>
        <taxon>Oryza meyeriana</taxon>
    </lineage>
</organism>
<dbReference type="EMBL" id="SPHZ02000009">
    <property type="protein sequence ID" value="KAF0899599.1"/>
    <property type="molecule type" value="Genomic_DNA"/>
</dbReference>
<keyword evidence="2" id="KW-1185">Reference proteome</keyword>
<comment type="caution">
    <text evidence="1">The sequence shown here is derived from an EMBL/GenBank/DDBJ whole genome shotgun (WGS) entry which is preliminary data.</text>
</comment>
<gene>
    <name evidence="1" type="ORF">E2562_020791</name>
</gene>
<evidence type="ECO:0000313" key="2">
    <source>
        <dbReference type="Proteomes" id="UP000479710"/>
    </source>
</evidence>
<evidence type="ECO:0000313" key="1">
    <source>
        <dbReference type="EMBL" id="KAF0899599.1"/>
    </source>
</evidence>
<protein>
    <submittedName>
        <fullName evidence="1">Uncharacterized protein</fullName>
    </submittedName>
</protein>
<sequence length="89" mass="9029">MEVGVPVKEDAGGKRAALSSAAAPCCSATGAALPTPFRCRGAAVAFSSDTAAAAFRSRADAAPFCSRANPRALPLPRRDALPLLCHCCL</sequence>
<accession>A0A6G1CHF5</accession>